<keyword evidence="2" id="KW-1185">Reference proteome</keyword>
<dbReference type="RefSeq" id="WP_129213161.1">
    <property type="nucleotide sequence ID" value="NZ_REGR01000011.1"/>
</dbReference>
<organism evidence="1 2">
    <name type="scientific">Crenobacter cavernae</name>
    <dbReference type="NCBI Taxonomy" id="2290923"/>
    <lineage>
        <taxon>Bacteria</taxon>
        <taxon>Pseudomonadati</taxon>
        <taxon>Pseudomonadota</taxon>
        <taxon>Betaproteobacteria</taxon>
        <taxon>Neisseriales</taxon>
        <taxon>Neisseriaceae</taxon>
        <taxon>Crenobacter</taxon>
    </lineage>
</organism>
<reference evidence="1 2" key="1">
    <citation type="submission" date="2018-10" db="EMBL/GenBank/DDBJ databases">
        <title>Draft genome of Fastidiocella sp. strain 375T, a bacterium isolated from a karstic cave dripping water.</title>
        <authorList>
            <person name="Coelho C."/>
            <person name="Verissimo A."/>
            <person name="Tiago I."/>
        </authorList>
    </citation>
    <scope>NUCLEOTIDE SEQUENCE [LARGE SCALE GENOMIC DNA]</scope>
    <source>
        <strain evidence="1 2">CAVE-375</strain>
    </source>
</reference>
<name>A0ABY0FBR3_9NEIS</name>
<proteinExistence type="predicted"/>
<comment type="caution">
    <text evidence="1">The sequence shown here is derived from an EMBL/GenBank/DDBJ whole genome shotgun (WGS) entry which is preliminary data.</text>
</comment>
<evidence type="ECO:0000313" key="1">
    <source>
        <dbReference type="EMBL" id="RXZ43212.1"/>
    </source>
</evidence>
<gene>
    <name evidence="1" type="ORF">EBB06_10620</name>
</gene>
<protein>
    <submittedName>
        <fullName evidence="1">Uncharacterized protein</fullName>
    </submittedName>
</protein>
<dbReference type="EMBL" id="REGR01000011">
    <property type="protein sequence ID" value="RXZ43212.1"/>
    <property type="molecule type" value="Genomic_DNA"/>
</dbReference>
<dbReference type="Proteomes" id="UP000290682">
    <property type="component" value="Unassembled WGS sequence"/>
</dbReference>
<evidence type="ECO:0000313" key="2">
    <source>
        <dbReference type="Proteomes" id="UP000290682"/>
    </source>
</evidence>
<accession>A0ABY0FBR3</accession>
<sequence length="238" mass="25827">MSFPWTEHIALVSPHETTLFTRERPYARWRRQRRAGLPLPTLAELLDGERGRLTLLLGAGLALPLVLPWQGGLESREEWNAYAALTLAERFGRSADAWRASCSLGAYGEACPAAGVDAAFWDGLQTWLAGTRLKLVSAKPLLSAVADRYARQLAPGAALLIVEAHAMQMLNLKDGRWQQALVLPRAAGDTLAQSLFNAVMLTGLADEPALVLADPREAVLPASALGWVHPCWSDADEA</sequence>